<evidence type="ECO:0000256" key="2">
    <source>
        <dbReference type="ARBA" id="ARBA00034247"/>
    </source>
</evidence>
<dbReference type="SUPFAM" id="SSF55073">
    <property type="entry name" value="Nucleotide cyclase"/>
    <property type="match status" value="1"/>
</dbReference>
<feature type="transmembrane region" description="Helical" evidence="4">
    <location>
        <begin position="63"/>
        <end position="83"/>
    </location>
</feature>
<accession>A0A853G0M9</accession>
<evidence type="ECO:0000259" key="5">
    <source>
        <dbReference type="PROSITE" id="PS50887"/>
    </source>
</evidence>
<dbReference type="InterPro" id="IPR029787">
    <property type="entry name" value="Nucleotide_cyclase"/>
</dbReference>
<dbReference type="Proteomes" id="UP000559809">
    <property type="component" value="Unassembled WGS sequence"/>
</dbReference>
<dbReference type="Gene3D" id="3.30.70.270">
    <property type="match status" value="1"/>
</dbReference>
<evidence type="ECO:0000256" key="4">
    <source>
        <dbReference type="SAM" id="Phobius"/>
    </source>
</evidence>
<keyword evidence="4" id="KW-0472">Membrane</keyword>
<feature type="transmembrane region" description="Helical" evidence="4">
    <location>
        <begin position="148"/>
        <end position="166"/>
    </location>
</feature>
<dbReference type="NCBIfam" id="TIGR00254">
    <property type="entry name" value="GGDEF"/>
    <property type="match status" value="1"/>
</dbReference>
<dbReference type="AlphaFoldDB" id="A0A853G0M9"/>
<feature type="transmembrane region" description="Helical" evidence="4">
    <location>
        <begin position="186"/>
        <end position="209"/>
    </location>
</feature>
<comment type="caution">
    <text evidence="6">The sequence shown here is derived from an EMBL/GenBank/DDBJ whole genome shotgun (WGS) entry which is preliminary data.</text>
</comment>
<dbReference type="GO" id="GO:0052621">
    <property type="term" value="F:diguanylate cyclase activity"/>
    <property type="evidence" value="ECO:0007669"/>
    <property type="project" value="UniProtKB-EC"/>
</dbReference>
<organism evidence="6 7">
    <name type="scientific">Parapusillimonas granuli</name>
    <dbReference type="NCBI Taxonomy" id="380911"/>
    <lineage>
        <taxon>Bacteria</taxon>
        <taxon>Pseudomonadati</taxon>
        <taxon>Pseudomonadota</taxon>
        <taxon>Betaproteobacteria</taxon>
        <taxon>Burkholderiales</taxon>
        <taxon>Alcaligenaceae</taxon>
        <taxon>Parapusillimonas</taxon>
    </lineage>
</organism>
<feature type="transmembrane region" description="Helical" evidence="4">
    <location>
        <begin position="6"/>
        <end position="26"/>
    </location>
</feature>
<feature type="region of interest" description="Disordered" evidence="3">
    <location>
        <begin position="380"/>
        <end position="401"/>
    </location>
</feature>
<dbReference type="Pfam" id="PF00990">
    <property type="entry name" value="GGDEF"/>
    <property type="match status" value="1"/>
</dbReference>
<dbReference type="CDD" id="cd01949">
    <property type="entry name" value="GGDEF"/>
    <property type="match status" value="1"/>
</dbReference>
<gene>
    <name evidence="6" type="ORF">H0A72_15930</name>
</gene>
<feature type="domain" description="GGDEF" evidence="5">
    <location>
        <begin position="252"/>
        <end position="382"/>
    </location>
</feature>
<reference evidence="6 7" key="1">
    <citation type="submission" date="2020-07" db="EMBL/GenBank/DDBJ databases">
        <title>Taxonomic revisions and descriptions of new bacterial species based on genomic comparisons in the high-G+C-content subgroup of the family Alcaligenaceae.</title>
        <authorList>
            <person name="Szabo A."/>
            <person name="Felfoldi T."/>
        </authorList>
    </citation>
    <scope>NUCLEOTIDE SEQUENCE [LARGE SCALE GENOMIC DNA]</scope>
    <source>
        <strain evidence="6 7">LMG 24012</strain>
    </source>
</reference>
<dbReference type="InterPro" id="IPR050469">
    <property type="entry name" value="Diguanylate_Cyclase"/>
</dbReference>
<keyword evidence="4" id="KW-1133">Transmembrane helix</keyword>
<keyword evidence="4" id="KW-0812">Transmembrane</keyword>
<name>A0A853G0M9_9BURK</name>
<protein>
    <recommendedName>
        <fullName evidence="1">diguanylate cyclase</fullName>
        <ecNumber evidence="1">2.7.7.65</ecNumber>
    </recommendedName>
</protein>
<dbReference type="RefSeq" id="WP_180157100.1">
    <property type="nucleotide sequence ID" value="NZ_JACCEM010000008.1"/>
</dbReference>
<dbReference type="InterPro" id="IPR043128">
    <property type="entry name" value="Rev_trsase/Diguanyl_cyclase"/>
</dbReference>
<keyword evidence="7" id="KW-1185">Reference proteome</keyword>
<dbReference type="PROSITE" id="PS50887">
    <property type="entry name" value="GGDEF"/>
    <property type="match status" value="1"/>
</dbReference>
<evidence type="ECO:0000313" key="7">
    <source>
        <dbReference type="Proteomes" id="UP000559809"/>
    </source>
</evidence>
<feature type="transmembrane region" description="Helical" evidence="4">
    <location>
        <begin position="38"/>
        <end position="57"/>
    </location>
</feature>
<feature type="transmembrane region" description="Helical" evidence="4">
    <location>
        <begin position="120"/>
        <end position="141"/>
    </location>
</feature>
<dbReference type="PANTHER" id="PTHR45138">
    <property type="entry name" value="REGULATORY COMPONENTS OF SENSORY TRANSDUCTION SYSTEM"/>
    <property type="match status" value="1"/>
</dbReference>
<evidence type="ECO:0000256" key="1">
    <source>
        <dbReference type="ARBA" id="ARBA00012528"/>
    </source>
</evidence>
<dbReference type="SMART" id="SM00267">
    <property type="entry name" value="GGDEF"/>
    <property type="match status" value="1"/>
</dbReference>
<feature type="transmembrane region" description="Helical" evidence="4">
    <location>
        <begin position="95"/>
        <end position="114"/>
    </location>
</feature>
<dbReference type="EC" id="2.7.7.65" evidence="1"/>
<dbReference type="PANTHER" id="PTHR45138:SF9">
    <property type="entry name" value="DIGUANYLATE CYCLASE DGCM-RELATED"/>
    <property type="match status" value="1"/>
</dbReference>
<evidence type="ECO:0000313" key="6">
    <source>
        <dbReference type="EMBL" id="NYT50808.1"/>
    </source>
</evidence>
<dbReference type="InterPro" id="IPR000160">
    <property type="entry name" value="GGDEF_dom"/>
</dbReference>
<evidence type="ECO:0000256" key="3">
    <source>
        <dbReference type="SAM" id="MobiDB-lite"/>
    </source>
</evidence>
<dbReference type="FunFam" id="3.30.70.270:FF:000001">
    <property type="entry name" value="Diguanylate cyclase domain protein"/>
    <property type="match status" value="1"/>
</dbReference>
<dbReference type="EMBL" id="JACCEM010000008">
    <property type="protein sequence ID" value="NYT50808.1"/>
    <property type="molecule type" value="Genomic_DNA"/>
</dbReference>
<proteinExistence type="predicted"/>
<comment type="catalytic activity">
    <reaction evidence="2">
        <text>2 GTP = 3',3'-c-di-GMP + 2 diphosphate</text>
        <dbReference type="Rhea" id="RHEA:24898"/>
        <dbReference type="ChEBI" id="CHEBI:33019"/>
        <dbReference type="ChEBI" id="CHEBI:37565"/>
        <dbReference type="ChEBI" id="CHEBI:58805"/>
        <dbReference type="EC" id="2.7.7.65"/>
    </reaction>
</comment>
<sequence>MMLDSLTVVMIAASMSIIMSGILFSVHRDMPPSIRGVARWAWGSFAAGVSGICFGGRGIFPDWISIIVANVGLLTGIALWLSGTQQFYERRETNRLILGIIAFGAGGIVWGLLVMPSYSLRLGVMTASLLCLYGSQLFLIVRYGFRHFSTFFLAATLVVQLVVLMVRGVTAALPGFSSGEFFSTDIIQIVYFATYAVVSLLLAVGYVMVATHRLNMELERHATRDALTGVINRRVFTEICEKNLRRSLRARQPFSVFILDLDHFKSINDRNGHAVGDTVLIEFCRKIESVLGPGATFARLGGEEFIIGAMDMSEAGSLELAGAIQAAVAARSDPFLPSYTCSIGIATTREPSAALGRLMAEADDALYLAKRAGRNVVKHGGAQWREADSGDVARPNAPMAP</sequence>